<evidence type="ECO:0000256" key="1">
    <source>
        <dbReference type="ARBA" id="ARBA00022729"/>
    </source>
</evidence>
<proteinExistence type="predicted"/>
<reference evidence="6 7" key="1">
    <citation type="submission" date="2016-11" db="EMBL/GenBank/DDBJ databases">
        <authorList>
            <person name="Jaros S."/>
            <person name="Januszkiewicz K."/>
            <person name="Wedrychowicz H."/>
        </authorList>
    </citation>
    <scope>NUCLEOTIDE SEQUENCE [LARGE SCALE GENOMIC DNA]</scope>
    <source>
        <strain evidence="6 7">KHT3</strain>
    </source>
</reference>
<gene>
    <name evidence="6" type="ORF">SAMN05216463_11483</name>
</gene>
<accession>A0A1M6VYB4</accession>
<evidence type="ECO:0000256" key="2">
    <source>
        <dbReference type="SAM" id="MobiDB-lite"/>
    </source>
</evidence>
<evidence type="ECO:0000256" key="3">
    <source>
        <dbReference type="SAM" id="SignalP"/>
    </source>
</evidence>
<dbReference type="PANTHER" id="PTHR33619">
    <property type="entry name" value="POLYSACCHARIDE EXPORT PROTEIN GFCE-RELATED"/>
    <property type="match status" value="1"/>
</dbReference>
<dbReference type="GO" id="GO:0015159">
    <property type="term" value="F:polysaccharide transmembrane transporter activity"/>
    <property type="evidence" value="ECO:0007669"/>
    <property type="project" value="InterPro"/>
</dbReference>
<feature type="domain" description="Soluble ligand binding" evidence="5">
    <location>
        <begin position="583"/>
        <end position="629"/>
    </location>
</feature>
<dbReference type="Pfam" id="PF02563">
    <property type="entry name" value="Poly_export"/>
    <property type="match status" value="1"/>
</dbReference>
<dbReference type="Proteomes" id="UP000184130">
    <property type="component" value="Unassembled WGS sequence"/>
</dbReference>
<evidence type="ECO:0000259" key="4">
    <source>
        <dbReference type="Pfam" id="PF02563"/>
    </source>
</evidence>
<sequence>MKKILLFIFIMTLTCQYASAQTSMSDEQIKDYAITLKNKGLSKEQIYMELLKKGITEAQLKSLYSKYENQKESDNSSDHKNMSKGTTSRMRSVNSEQREEFKTHVEDFYTSMDKINTHRKIFGHDVFNNKNLTFQSSMNLATPQNYVLGPGDEVNVDIWGNTQESMTLPISPDGTIVINDIGVIHLGGLTVSQAKAKLKKEIGPRFLDSKIELTLGQTRTITVNVMGEVKVPGTYTVSAFSTVFNALYMAGGPNNIGTLRNIKVYRRGRLLSNVDVYEFLLNGKLSGDVRLQDNDIITVSPYEALVCITGKVKRPMYYEMKKNESALTLLNYAGGFTGAAHTRAISVFRKTEPKLSVFSVGEFDYSSFHLMDEDSVCVDATLNRYQNMVEIKGAVFRPGKYQVGGDITTVKALIQAADGLKEDAISTHGVLYRMKPDRTLEALSVDLGNIINGTVPDPPLQNEDVLYVASNETLNMKKIVTIKGEITNPGEYPYAESETIEDLILRAGGLTDAASLSKVDISRRIANPYAKEDADSISQMFSFNINPDFTINEQEKFRLLPYDEIYVRRSPAFNTLQNVIVEGEVIFEGNYALKNKTQRLSEIIKAAGGLTKEAYVEGTKLLRQMTDEERAVTETLLRVASRNAGNGKDSIDVKKIMANNNYPLAIELSKALEHPGTDDDPILREGDRIIVPRKTSNVTINGEVLYPNAIRFKEGKKAKYYIEQAGGYTSSAKKSKAIIIYMNGMVAKANSKNMPAPGCQIVIPSKKQKNGLALQQWLSVGTTAASLGTMAASIANLLK</sequence>
<dbReference type="InterPro" id="IPR019554">
    <property type="entry name" value="Soluble_ligand-bd"/>
</dbReference>
<name>A0A1M6VYB4_XYLRU</name>
<organism evidence="6 7">
    <name type="scientific">Xylanibacter ruminicola</name>
    <name type="common">Prevotella ruminicola</name>
    <dbReference type="NCBI Taxonomy" id="839"/>
    <lineage>
        <taxon>Bacteria</taxon>
        <taxon>Pseudomonadati</taxon>
        <taxon>Bacteroidota</taxon>
        <taxon>Bacteroidia</taxon>
        <taxon>Bacteroidales</taxon>
        <taxon>Prevotellaceae</taxon>
        <taxon>Xylanibacter</taxon>
    </lineage>
</organism>
<dbReference type="Gene3D" id="3.30.1950.10">
    <property type="entry name" value="wza like domain"/>
    <property type="match status" value="1"/>
</dbReference>
<feature type="compositionally biased region" description="Basic and acidic residues" evidence="2">
    <location>
        <begin position="68"/>
        <end position="81"/>
    </location>
</feature>
<dbReference type="Gene3D" id="3.10.560.10">
    <property type="entry name" value="Outer membrane lipoprotein wza domain like"/>
    <property type="match status" value="6"/>
</dbReference>
<dbReference type="InterPro" id="IPR049712">
    <property type="entry name" value="Poly_export"/>
</dbReference>
<feature type="chain" id="PRO_5013246354" evidence="3">
    <location>
        <begin position="21"/>
        <end position="799"/>
    </location>
</feature>
<keyword evidence="1 3" id="KW-0732">Signal</keyword>
<feature type="region of interest" description="Disordered" evidence="2">
    <location>
        <begin position="68"/>
        <end position="99"/>
    </location>
</feature>
<dbReference type="InterPro" id="IPR003715">
    <property type="entry name" value="Poly_export_N"/>
</dbReference>
<dbReference type="Pfam" id="PF10531">
    <property type="entry name" value="SLBB"/>
    <property type="match status" value="5"/>
</dbReference>
<feature type="domain" description="Soluble ligand binding" evidence="5">
    <location>
        <begin position="223"/>
        <end position="269"/>
    </location>
</feature>
<evidence type="ECO:0000259" key="5">
    <source>
        <dbReference type="Pfam" id="PF10531"/>
    </source>
</evidence>
<feature type="domain" description="Soluble ligand binding" evidence="5">
    <location>
        <begin position="479"/>
        <end position="524"/>
    </location>
</feature>
<evidence type="ECO:0000313" key="7">
    <source>
        <dbReference type="Proteomes" id="UP000184130"/>
    </source>
</evidence>
<dbReference type="AlphaFoldDB" id="A0A1M6VYB4"/>
<feature type="compositionally biased region" description="Polar residues" evidence="2">
    <location>
        <begin position="83"/>
        <end position="95"/>
    </location>
</feature>
<dbReference type="EMBL" id="FRBD01000014">
    <property type="protein sequence ID" value="SHK86306.1"/>
    <property type="molecule type" value="Genomic_DNA"/>
</dbReference>
<feature type="domain" description="Soluble ligand binding" evidence="5">
    <location>
        <begin position="698"/>
        <end position="740"/>
    </location>
</feature>
<dbReference type="PANTHER" id="PTHR33619:SF3">
    <property type="entry name" value="POLYSACCHARIDE EXPORT PROTEIN GFCE-RELATED"/>
    <property type="match status" value="1"/>
</dbReference>
<feature type="domain" description="Polysaccharide export protein N-terminal" evidence="4">
    <location>
        <begin position="142"/>
        <end position="206"/>
    </location>
</feature>
<feature type="signal peptide" evidence="3">
    <location>
        <begin position="1"/>
        <end position="20"/>
    </location>
</feature>
<protein>
    <submittedName>
        <fullName evidence="6">Protein involved in polysaccharide export, contains SLBB domain of the beta-grasp fold</fullName>
    </submittedName>
</protein>
<evidence type="ECO:0000313" key="6">
    <source>
        <dbReference type="EMBL" id="SHK86306.1"/>
    </source>
</evidence>
<feature type="domain" description="Soluble ligand binding" evidence="5">
    <location>
        <begin position="306"/>
        <end position="350"/>
    </location>
</feature>